<name>A0A0C3HEI2_OIDMZ</name>
<dbReference type="InterPro" id="IPR039743">
    <property type="entry name" value="6GAL/EXGAL"/>
</dbReference>
<dbReference type="SUPFAM" id="SSF51445">
    <property type="entry name" value="(Trans)glycosidases"/>
    <property type="match status" value="1"/>
</dbReference>
<dbReference type="STRING" id="913774.A0A0C3HEI2"/>
<evidence type="ECO:0000313" key="2">
    <source>
        <dbReference type="EMBL" id="KIN00722.1"/>
    </source>
</evidence>
<accession>A0A0C3HEI2</accession>
<dbReference type="EMBL" id="KN832877">
    <property type="protein sequence ID" value="KIN00722.1"/>
    <property type="molecule type" value="Genomic_DNA"/>
</dbReference>
<dbReference type="PANTHER" id="PTHR42767">
    <property type="entry name" value="ENDO-BETA-1,6-GALACTANASE"/>
    <property type="match status" value="1"/>
</dbReference>
<proteinExistence type="predicted"/>
<dbReference type="Proteomes" id="UP000054321">
    <property type="component" value="Unassembled WGS sequence"/>
</dbReference>
<dbReference type="OrthoDB" id="2012278at2759"/>
<feature type="chain" id="PRO_5002178143" evidence="1">
    <location>
        <begin position="21"/>
        <end position="485"/>
    </location>
</feature>
<keyword evidence="2" id="KW-0378">Hydrolase</keyword>
<gene>
    <name evidence="2" type="ORF">OIDMADRAFT_55289</name>
</gene>
<keyword evidence="3" id="KW-1185">Reference proteome</keyword>
<evidence type="ECO:0000256" key="1">
    <source>
        <dbReference type="SAM" id="SignalP"/>
    </source>
</evidence>
<dbReference type="PANTHER" id="PTHR42767:SF1">
    <property type="entry name" value="ENDO-BETA-1,6-GALACTANASE-LIKE DOMAIN-CONTAINING PROTEIN"/>
    <property type="match status" value="1"/>
</dbReference>
<dbReference type="AlphaFoldDB" id="A0A0C3HEI2"/>
<evidence type="ECO:0000313" key="3">
    <source>
        <dbReference type="Proteomes" id="UP000054321"/>
    </source>
</evidence>
<dbReference type="Gene3D" id="3.20.20.80">
    <property type="entry name" value="Glycosidases"/>
    <property type="match status" value="1"/>
</dbReference>
<reference evidence="2 3" key="1">
    <citation type="submission" date="2014-04" db="EMBL/GenBank/DDBJ databases">
        <authorList>
            <consortium name="DOE Joint Genome Institute"/>
            <person name="Kuo A."/>
            <person name="Martino E."/>
            <person name="Perotto S."/>
            <person name="Kohler A."/>
            <person name="Nagy L.G."/>
            <person name="Floudas D."/>
            <person name="Copeland A."/>
            <person name="Barry K.W."/>
            <person name="Cichocki N."/>
            <person name="Veneault-Fourrey C."/>
            <person name="LaButti K."/>
            <person name="Lindquist E.A."/>
            <person name="Lipzen A."/>
            <person name="Lundell T."/>
            <person name="Morin E."/>
            <person name="Murat C."/>
            <person name="Sun H."/>
            <person name="Tunlid A."/>
            <person name="Henrissat B."/>
            <person name="Grigoriev I.V."/>
            <person name="Hibbett D.S."/>
            <person name="Martin F."/>
            <person name="Nordberg H.P."/>
            <person name="Cantor M.N."/>
            <person name="Hua S.X."/>
        </authorList>
    </citation>
    <scope>NUCLEOTIDE SEQUENCE [LARGE SCALE GENOMIC DNA]</scope>
    <source>
        <strain evidence="2 3">Zn</strain>
    </source>
</reference>
<dbReference type="InParanoid" id="A0A0C3HEI2"/>
<protein>
    <submittedName>
        <fullName evidence="2">Glycoside hydrolase family 30 protein</fullName>
    </submittedName>
</protein>
<dbReference type="HOGENOM" id="CLU_025930_0_0_1"/>
<dbReference type="InterPro" id="IPR017853">
    <property type="entry name" value="GH"/>
</dbReference>
<keyword evidence="1" id="KW-0732">Signal</keyword>
<feature type="signal peptide" evidence="1">
    <location>
        <begin position="1"/>
        <end position="20"/>
    </location>
</feature>
<dbReference type="GO" id="GO:0004553">
    <property type="term" value="F:hydrolase activity, hydrolyzing O-glycosyl compounds"/>
    <property type="evidence" value="ECO:0007669"/>
    <property type="project" value="InterPro"/>
</dbReference>
<organism evidence="2 3">
    <name type="scientific">Oidiodendron maius (strain Zn)</name>
    <dbReference type="NCBI Taxonomy" id="913774"/>
    <lineage>
        <taxon>Eukaryota</taxon>
        <taxon>Fungi</taxon>
        <taxon>Dikarya</taxon>
        <taxon>Ascomycota</taxon>
        <taxon>Pezizomycotina</taxon>
        <taxon>Leotiomycetes</taxon>
        <taxon>Leotiomycetes incertae sedis</taxon>
        <taxon>Myxotrichaceae</taxon>
        <taxon>Oidiodendron</taxon>
    </lineage>
</organism>
<reference evidence="3" key="2">
    <citation type="submission" date="2015-01" db="EMBL/GenBank/DDBJ databases">
        <title>Evolutionary Origins and Diversification of the Mycorrhizal Mutualists.</title>
        <authorList>
            <consortium name="DOE Joint Genome Institute"/>
            <consortium name="Mycorrhizal Genomics Consortium"/>
            <person name="Kohler A."/>
            <person name="Kuo A."/>
            <person name="Nagy L.G."/>
            <person name="Floudas D."/>
            <person name="Copeland A."/>
            <person name="Barry K.W."/>
            <person name="Cichocki N."/>
            <person name="Veneault-Fourrey C."/>
            <person name="LaButti K."/>
            <person name="Lindquist E.A."/>
            <person name="Lipzen A."/>
            <person name="Lundell T."/>
            <person name="Morin E."/>
            <person name="Murat C."/>
            <person name="Riley R."/>
            <person name="Ohm R."/>
            <person name="Sun H."/>
            <person name="Tunlid A."/>
            <person name="Henrissat B."/>
            <person name="Grigoriev I.V."/>
            <person name="Hibbett D.S."/>
            <person name="Martin F."/>
        </authorList>
    </citation>
    <scope>NUCLEOTIDE SEQUENCE [LARGE SCALE GENOMIC DNA]</scope>
    <source>
        <strain evidence="3">Zn</strain>
    </source>
</reference>
<sequence length="485" mass="53101">MHYTLQTLAVLLGYSLLTKADTTTTINPDTDWGTWEGWGTSLAWWAAAVGPVEVIAELAFTTNWVSYDGGNMNVPGLGLNIVRYNAGACSWNTYDGVSMVVSPGIISSWQMDGFWTDWASSNSTSSSWDWTVDANQREMMRLATSYGVDTFELFSNSPMWWMCINHNPSGSNDGTDDNLQSWNYESHAIYLATIAEHAANYWGITFNSVEAFNEPSSNWWNGLTGDQEGCHFAATTQALVLGHLRTALNSRGLSSTLVSASDENTYDLAGSTWSSLVNSGASSNVGRINVHGYQYGSGNRAGLYSLAQAAGVALWNSEYGEADGTGAELASNLILDFRWLHNTAWVYWQVLDSSSWGLVVADNNALSSGSISQKYYVLAQFTRHIRPGMTILDGGSDNTVAAYDATNQKLIIVAVNWGDAQYLNFDLSSFSTPGRNGALVPRWSTQIGSGDQYVSYHDTYISGTKFWSYFVTNQVQTFEVSNVAL</sequence>